<dbReference type="InterPro" id="IPR013563">
    <property type="entry name" value="Oligopep_ABC_C"/>
</dbReference>
<comment type="caution">
    <text evidence="7">The sequence shown here is derived from an EMBL/GenBank/DDBJ whole genome shotgun (WGS) entry which is preliminary data.</text>
</comment>
<evidence type="ECO:0000313" key="8">
    <source>
        <dbReference type="Proteomes" id="UP000219914"/>
    </source>
</evidence>
<comment type="subcellular location">
    <subcellularLocation>
        <location evidence="1">Cell inner membrane</location>
        <topology evidence="1">Peripheral membrane protein</topology>
    </subcellularLocation>
</comment>
<dbReference type="Gene3D" id="3.40.50.300">
    <property type="entry name" value="P-loop containing nucleotide triphosphate hydrolases"/>
    <property type="match status" value="2"/>
</dbReference>
<gene>
    <name evidence="7" type="ORF">CO674_03165</name>
</gene>
<dbReference type="Proteomes" id="UP000219914">
    <property type="component" value="Unassembled WGS sequence"/>
</dbReference>
<evidence type="ECO:0000256" key="5">
    <source>
        <dbReference type="ARBA" id="ARBA00022840"/>
    </source>
</evidence>
<reference evidence="7 8" key="1">
    <citation type="submission" date="2017-09" db="EMBL/GenBank/DDBJ databases">
        <title>Comparative genomics of rhizobia isolated from Phaseolus vulgaris in China.</title>
        <authorList>
            <person name="Tong W."/>
        </authorList>
    </citation>
    <scope>NUCLEOTIDE SEQUENCE [LARGE SCALE GENOMIC DNA]</scope>
    <source>
        <strain evidence="7 8">FH14</strain>
    </source>
</reference>
<dbReference type="InterPro" id="IPR003593">
    <property type="entry name" value="AAA+_ATPase"/>
</dbReference>
<keyword evidence="8" id="KW-1185">Reference proteome</keyword>
<name>A0ABX4JY25_9HYPH</name>
<dbReference type="SUPFAM" id="SSF52540">
    <property type="entry name" value="P-loop containing nucleoside triphosphate hydrolases"/>
    <property type="match status" value="2"/>
</dbReference>
<keyword evidence="5" id="KW-0067">ATP-binding</keyword>
<sequence length="543" mass="58979">MPELLSVRNLKIEATSYPPGEAPKRVTIVDGVSFDLEKGKVLGLIGESGAGKSTIGLSALAYGRGGAEITGGEVRLDGADILALGKNGIRKIRGARVCYVAQSAAAAFNPAHRLGDQVIEASIKHGLMTKDEARKRALYLFGVLGLPNPETFGERFPHQVSGGQLQRAMTAMALCSNPELIVFDEPTTALDVTTQIDVLAAIKHAIEETHTAALYITHDLAVVAQISDDIMVLRYGKQVEYGSVKQIIEAPREDYTRALVNVRQAYREEAADQSAALLKVEKVSAEYSNGFKVLHDVSLHVPRGQTLAVVGESGSGKSTLARVITGLLPPTSGRIVFDGKPLMPGLKSRPNDDLRRIQLIYQMADTAMNPRQTVRDIVGRPLTFYYGLRGAEKTVRVKELLDQIEMGNGFIDRYPAELSGGQKQRVAIARALAAKPELILCDEPTSALDPLVAEGILKLLLKLQEEEQLSYVFITHDIAIVRAIADSVAVMHRGKLVRFGPKSQALSPPFDDYTDLLLKSVPEMEIGWLERVLTTRKMASAGN</sequence>
<keyword evidence="4" id="KW-0547">Nucleotide-binding</keyword>
<organism evidence="7 8">
    <name type="scientific">Rhizobium hidalgonense</name>
    <dbReference type="NCBI Taxonomy" id="1538159"/>
    <lineage>
        <taxon>Bacteria</taxon>
        <taxon>Pseudomonadati</taxon>
        <taxon>Pseudomonadota</taxon>
        <taxon>Alphaproteobacteria</taxon>
        <taxon>Hyphomicrobiales</taxon>
        <taxon>Rhizobiaceae</taxon>
        <taxon>Rhizobium/Agrobacterium group</taxon>
        <taxon>Rhizobium</taxon>
    </lineage>
</organism>
<feature type="domain" description="ABC transporter" evidence="6">
    <location>
        <begin position="278"/>
        <end position="518"/>
    </location>
</feature>
<dbReference type="InterPro" id="IPR017871">
    <property type="entry name" value="ABC_transporter-like_CS"/>
</dbReference>
<comment type="similarity">
    <text evidence="2">Belongs to the ABC transporter superfamily.</text>
</comment>
<evidence type="ECO:0000256" key="2">
    <source>
        <dbReference type="ARBA" id="ARBA00005417"/>
    </source>
</evidence>
<feature type="domain" description="ABC transporter" evidence="6">
    <location>
        <begin position="7"/>
        <end position="260"/>
    </location>
</feature>
<evidence type="ECO:0000256" key="3">
    <source>
        <dbReference type="ARBA" id="ARBA00022448"/>
    </source>
</evidence>
<evidence type="ECO:0000313" key="7">
    <source>
        <dbReference type="EMBL" id="PDT25033.1"/>
    </source>
</evidence>
<accession>A0ABX4JY25</accession>
<dbReference type="PANTHER" id="PTHR43776:SF8">
    <property type="entry name" value="ABC TRANSPORTER, ATP-BINDING PROTEIN"/>
    <property type="match status" value="1"/>
</dbReference>
<dbReference type="CDD" id="cd03257">
    <property type="entry name" value="ABC_NikE_OppD_transporters"/>
    <property type="match status" value="2"/>
</dbReference>
<keyword evidence="3" id="KW-0813">Transport</keyword>
<dbReference type="RefSeq" id="WP_097532953.1">
    <property type="nucleotide sequence ID" value="NZ_LODW01000059.1"/>
</dbReference>
<proteinExistence type="inferred from homology"/>
<dbReference type="Pfam" id="PF08352">
    <property type="entry name" value="oligo_HPY"/>
    <property type="match status" value="1"/>
</dbReference>
<protein>
    <submittedName>
        <fullName evidence="7">ABC transporter</fullName>
    </submittedName>
</protein>
<dbReference type="PROSITE" id="PS00211">
    <property type="entry name" value="ABC_TRANSPORTER_1"/>
    <property type="match status" value="1"/>
</dbReference>
<evidence type="ECO:0000256" key="1">
    <source>
        <dbReference type="ARBA" id="ARBA00004417"/>
    </source>
</evidence>
<dbReference type="EMBL" id="NWSY01000002">
    <property type="protein sequence ID" value="PDT25033.1"/>
    <property type="molecule type" value="Genomic_DNA"/>
</dbReference>
<evidence type="ECO:0000256" key="4">
    <source>
        <dbReference type="ARBA" id="ARBA00022741"/>
    </source>
</evidence>
<dbReference type="InterPro" id="IPR003439">
    <property type="entry name" value="ABC_transporter-like_ATP-bd"/>
</dbReference>
<dbReference type="SMART" id="SM00382">
    <property type="entry name" value="AAA"/>
    <property type="match status" value="2"/>
</dbReference>
<dbReference type="PANTHER" id="PTHR43776">
    <property type="entry name" value="TRANSPORT ATP-BINDING PROTEIN"/>
    <property type="match status" value="1"/>
</dbReference>
<dbReference type="Pfam" id="PF00005">
    <property type="entry name" value="ABC_tran"/>
    <property type="match status" value="2"/>
</dbReference>
<dbReference type="InterPro" id="IPR050319">
    <property type="entry name" value="ABC_transp_ATP-bind"/>
</dbReference>
<dbReference type="PROSITE" id="PS50893">
    <property type="entry name" value="ABC_TRANSPORTER_2"/>
    <property type="match status" value="2"/>
</dbReference>
<dbReference type="InterPro" id="IPR027417">
    <property type="entry name" value="P-loop_NTPase"/>
</dbReference>
<evidence type="ECO:0000259" key="6">
    <source>
        <dbReference type="PROSITE" id="PS50893"/>
    </source>
</evidence>